<dbReference type="Proteomes" id="UP000236544">
    <property type="component" value="Unassembled WGS sequence"/>
</dbReference>
<organism evidence="1 2">
    <name type="scientific">Lachancea quebecensis</name>
    <dbReference type="NCBI Taxonomy" id="1654605"/>
    <lineage>
        <taxon>Eukaryota</taxon>
        <taxon>Fungi</taxon>
        <taxon>Dikarya</taxon>
        <taxon>Ascomycota</taxon>
        <taxon>Saccharomycotina</taxon>
        <taxon>Saccharomycetes</taxon>
        <taxon>Saccharomycetales</taxon>
        <taxon>Saccharomycetaceae</taxon>
        <taxon>Lachancea</taxon>
    </lineage>
</organism>
<keyword evidence="2" id="KW-1185">Reference proteome</keyword>
<evidence type="ECO:0000313" key="2">
    <source>
        <dbReference type="Proteomes" id="UP000236544"/>
    </source>
</evidence>
<dbReference type="EMBL" id="LN890530">
    <property type="protein sequence ID" value="CUS22583.1"/>
    <property type="molecule type" value="Genomic_DNA"/>
</dbReference>
<dbReference type="OrthoDB" id="433738at2759"/>
<evidence type="ECO:0000313" key="1">
    <source>
        <dbReference type="EMBL" id="CUS22583.1"/>
    </source>
</evidence>
<sequence length="196" mass="22288">MSTDLSELQYNANSKLLDLPHSSEDVTMNISQINKLTQDLVAETNANFTPQPHAESTAMIKKLFENGLKQTQQQKLADALKSINLAIEMAQRKRTTWEAFAVQLQELQFMLKNRVDLCLVQGRFMDALQDLDFLQNTGLNSSDVFIRKTDALIKLKQYELARVECERGLSLDPVNVKLKALLIENTRRLADYNGDI</sequence>
<reference evidence="2" key="1">
    <citation type="submission" date="2015-10" db="EMBL/GenBank/DDBJ databases">
        <authorList>
            <person name="Devillers H."/>
        </authorList>
    </citation>
    <scope>NUCLEOTIDE SEQUENCE [LARGE SCALE GENOMIC DNA]</scope>
</reference>
<accession>A0A0N7MLL0</accession>
<dbReference type="AlphaFoldDB" id="A0A0N7MLL0"/>
<dbReference type="Gene3D" id="1.25.40.10">
    <property type="entry name" value="Tetratricopeptide repeat domain"/>
    <property type="match status" value="1"/>
</dbReference>
<dbReference type="InterPro" id="IPR011990">
    <property type="entry name" value="TPR-like_helical_dom_sf"/>
</dbReference>
<protein>
    <submittedName>
        <fullName evidence="1">LAQU0S06e01332g1_1</fullName>
    </submittedName>
</protein>
<dbReference type="SUPFAM" id="SSF48452">
    <property type="entry name" value="TPR-like"/>
    <property type="match status" value="1"/>
</dbReference>
<proteinExistence type="predicted"/>
<gene>
    <name evidence="1" type="ORF">LAQU0_S06e01332g</name>
</gene>
<name>A0A0N7MLL0_9SACH</name>